<protein>
    <recommendedName>
        <fullName evidence="2">glutamine synthetase</fullName>
        <ecNumber evidence="2">6.3.1.2</ecNumber>
    </recommendedName>
</protein>
<dbReference type="PANTHER" id="PTHR20852">
    <property type="entry name" value="GLUTAMINE SYNTHETASE"/>
    <property type="match status" value="1"/>
</dbReference>
<sequence length="366" mass="40802">MSFSSLAKLPLGTAMFDQFLGMPPHPTKCQATYIWIDITGQSLRSKTRTLPEAPKTLQDYPMWNHGWRHDWTDQGKFYENTLKPVAHYPDPFLGGQNRLVLCEVYSPEGKPVATNYRHDCNQVMQKCAKEKPWFGIEQEYMLLDSDKHPLGWPKNGQPTPSGDTMPYYCGIGVDKVVGREVVEAHYRACLLAGIEIGGTNSEGTFGQWEFQIGICEGIDMGDQLWMARYLLHRVAEKFGVIASLDPKLPAVEAGDWFGSGCHTNFSSASTRAEGGIKFIEAAMPKLAIHQEKHLSMYGSDNEKRLTGKLCTPSMQHFTWGVADRGASVRIPQQVADEGKGYMEDRRPASNCDPYRVTGAIASACLL</sequence>
<evidence type="ECO:0000256" key="4">
    <source>
        <dbReference type="ARBA" id="ARBA00022741"/>
    </source>
</evidence>
<evidence type="ECO:0000313" key="11">
    <source>
        <dbReference type="WBParaSite" id="jg20872"/>
    </source>
</evidence>
<evidence type="ECO:0000313" key="10">
    <source>
        <dbReference type="WBParaSite" id="jg11599"/>
    </source>
</evidence>
<dbReference type="SMART" id="SM01230">
    <property type="entry name" value="Gln-synt_C"/>
    <property type="match status" value="1"/>
</dbReference>
<dbReference type="InterPro" id="IPR036651">
    <property type="entry name" value="Gln_synt_N_sf"/>
</dbReference>
<dbReference type="PANTHER" id="PTHR20852:SF96">
    <property type="entry name" value="GLUTAMINE SYNTHETASE-RELATED"/>
    <property type="match status" value="1"/>
</dbReference>
<dbReference type="Proteomes" id="UP000887574">
    <property type="component" value="Unplaced"/>
</dbReference>
<feature type="domain" description="GS catalytic" evidence="8">
    <location>
        <begin position="116"/>
        <end position="366"/>
    </location>
</feature>
<evidence type="ECO:0000256" key="7">
    <source>
        <dbReference type="RuleBase" id="RU000384"/>
    </source>
</evidence>
<dbReference type="WBParaSite" id="jg20872">
    <property type="protein sequence ID" value="jg20872"/>
    <property type="gene ID" value="jg20872"/>
</dbReference>
<dbReference type="AlphaFoldDB" id="A0A915DK85"/>
<dbReference type="GO" id="GO:0004356">
    <property type="term" value="F:glutamine synthetase activity"/>
    <property type="evidence" value="ECO:0007669"/>
    <property type="project" value="UniProtKB-EC"/>
</dbReference>
<dbReference type="Pfam" id="PF00120">
    <property type="entry name" value="Gln-synt_C"/>
    <property type="match status" value="1"/>
</dbReference>
<dbReference type="FunFam" id="3.30.590.10:FF:000004">
    <property type="entry name" value="Glutamine synthetase"/>
    <property type="match status" value="1"/>
</dbReference>
<organism evidence="9 11">
    <name type="scientific">Ditylenchus dipsaci</name>
    <dbReference type="NCBI Taxonomy" id="166011"/>
    <lineage>
        <taxon>Eukaryota</taxon>
        <taxon>Metazoa</taxon>
        <taxon>Ecdysozoa</taxon>
        <taxon>Nematoda</taxon>
        <taxon>Chromadorea</taxon>
        <taxon>Rhabditida</taxon>
        <taxon>Tylenchina</taxon>
        <taxon>Tylenchomorpha</taxon>
        <taxon>Sphaerularioidea</taxon>
        <taxon>Anguinidae</taxon>
        <taxon>Anguininae</taxon>
        <taxon>Ditylenchus</taxon>
    </lineage>
</organism>
<evidence type="ECO:0000256" key="3">
    <source>
        <dbReference type="ARBA" id="ARBA00022598"/>
    </source>
</evidence>
<dbReference type="Gene3D" id="3.10.20.70">
    <property type="entry name" value="Glutamine synthetase, N-terminal domain"/>
    <property type="match status" value="1"/>
</dbReference>
<keyword evidence="9" id="KW-1185">Reference proteome</keyword>
<dbReference type="InterPro" id="IPR008146">
    <property type="entry name" value="Gln_synth_cat_dom"/>
</dbReference>
<evidence type="ECO:0000256" key="5">
    <source>
        <dbReference type="ARBA" id="ARBA00022840"/>
    </source>
</evidence>
<dbReference type="PROSITE" id="PS51987">
    <property type="entry name" value="GS_CATALYTIC"/>
    <property type="match status" value="1"/>
</dbReference>
<keyword evidence="5" id="KW-0067">ATP-binding</keyword>
<proteinExistence type="inferred from homology"/>
<accession>A0A915DK85</accession>
<evidence type="ECO:0000313" key="9">
    <source>
        <dbReference type="Proteomes" id="UP000887574"/>
    </source>
</evidence>
<evidence type="ECO:0000256" key="6">
    <source>
        <dbReference type="PROSITE-ProRule" id="PRU01331"/>
    </source>
</evidence>
<dbReference type="InterPro" id="IPR050292">
    <property type="entry name" value="Glutamine_Synthetase"/>
</dbReference>
<dbReference type="WBParaSite" id="jg11599">
    <property type="protein sequence ID" value="jg11599"/>
    <property type="gene ID" value="jg11599"/>
</dbReference>
<name>A0A915DK85_9BILA</name>
<dbReference type="Gene3D" id="3.30.590.10">
    <property type="entry name" value="Glutamine synthetase/guanido kinase, catalytic domain"/>
    <property type="match status" value="1"/>
</dbReference>
<dbReference type="GO" id="GO:0005524">
    <property type="term" value="F:ATP binding"/>
    <property type="evidence" value="ECO:0007669"/>
    <property type="project" value="UniProtKB-KW"/>
</dbReference>
<evidence type="ECO:0000256" key="1">
    <source>
        <dbReference type="ARBA" id="ARBA00009897"/>
    </source>
</evidence>
<dbReference type="SUPFAM" id="SSF55931">
    <property type="entry name" value="Glutamine synthetase/guanido kinase"/>
    <property type="match status" value="1"/>
</dbReference>
<reference evidence="10 11" key="1">
    <citation type="submission" date="2022-11" db="UniProtKB">
        <authorList>
            <consortium name="WormBaseParasite"/>
        </authorList>
    </citation>
    <scope>IDENTIFICATION</scope>
</reference>
<evidence type="ECO:0000259" key="8">
    <source>
        <dbReference type="PROSITE" id="PS51987"/>
    </source>
</evidence>
<dbReference type="GO" id="GO:0006542">
    <property type="term" value="P:glutamine biosynthetic process"/>
    <property type="evidence" value="ECO:0007669"/>
    <property type="project" value="InterPro"/>
</dbReference>
<dbReference type="GO" id="GO:0005737">
    <property type="term" value="C:cytoplasm"/>
    <property type="evidence" value="ECO:0007669"/>
    <property type="project" value="TreeGrafter"/>
</dbReference>
<keyword evidence="3" id="KW-0436">Ligase</keyword>
<dbReference type="SUPFAM" id="SSF54368">
    <property type="entry name" value="Glutamine synthetase, N-terminal domain"/>
    <property type="match status" value="1"/>
</dbReference>
<keyword evidence="4" id="KW-0547">Nucleotide-binding</keyword>
<evidence type="ECO:0000256" key="2">
    <source>
        <dbReference type="ARBA" id="ARBA00012937"/>
    </source>
</evidence>
<comment type="similarity">
    <text evidence="1 6 7">Belongs to the glutamine synthetase family.</text>
</comment>
<dbReference type="EC" id="6.3.1.2" evidence="2"/>
<dbReference type="InterPro" id="IPR014746">
    <property type="entry name" value="Gln_synth/guanido_kin_cat_dom"/>
</dbReference>